<name>A0A2J6R6Y7_HYAVF</name>
<dbReference type="Proteomes" id="UP000235786">
    <property type="component" value="Unassembled WGS sequence"/>
</dbReference>
<sequence>MCNGLEGMSLKVIGSLGWTAEEVRSFVAEVRKDFCDLDVFAYVIVKIVYGRKPAEVGP</sequence>
<accession>A0A2J6R6Y7</accession>
<gene>
    <name evidence="1" type="ORF">L207DRAFT_588875</name>
</gene>
<keyword evidence="2" id="KW-1185">Reference proteome</keyword>
<dbReference type="EMBL" id="KZ613954">
    <property type="protein sequence ID" value="PMD34277.1"/>
    <property type="molecule type" value="Genomic_DNA"/>
</dbReference>
<dbReference type="OrthoDB" id="2013972at2759"/>
<proteinExistence type="predicted"/>
<dbReference type="AlphaFoldDB" id="A0A2J6R6Y7"/>
<evidence type="ECO:0000313" key="2">
    <source>
        <dbReference type="Proteomes" id="UP000235786"/>
    </source>
</evidence>
<reference evidence="1 2" key="1">
    <citation type="submission" date="2016-04" db="EMBL/GenBank/DDBJ databases">
        <title>A degradative enzymes factory behind the ericoid mycorrhizal symbiosis.</title>
        <authorList>
            <consortium name="DOE Joint Genome Institute"/>
            <person name="Martino E."/>
            <person name="Morin E."/>
            <person name="Grelet G."/>
            <person name="Kuo A."/>
            <person name="Kohler A."/>
            <person name="Daghino S."/>
            <person name="Barry K."/>
            <person name="Choi C."/>
            <person name="Cichocki N."/>
            <person name="Clum A."/>
            <person name="Copeland A."/>
            <person name="Hainaut M."/>
            <person name="Haridas S."/>
            <person name="Labutti K."/>
            <person name="Lindquist E."/>
            <person name="Lipzen A."/>
            <person name="Khouja H.-R."/>
            <person name="Murat C."/>
            <person name="Ohm R."/>
            <person name="Olson A."/>
            <person name="Spatafora J."/>
            <person name="Veneault-Fourrey C."/>
            <person name="Henrissat B."/>
            <person name="Grigoriev I."/>
            <person name="Martin F."/>
            <person name="Perotto S."/>
        </authorList>
    </citation>
    <scope>NUCLEOTIDE SEQUENCE [LARGE SCALE GENOMIC DNA]</scope>
    <source>
        <strain evidence="1 2">F</strain>
    </source>
</reference>
<organism evidence="1 2">
    <name type="scientific">Hyaloscypha variabilis (strain UAMH 11265 / GT02V1 / F)</name>
    <name type="common">Meliniomyces variabilis</name>
    <dbReference type="NCBI Taxonomy" id="1149755"/>
    <lineage>
        <taxon>Eukaryota</taxon>
        <taxon>Fungi</taxon>
        <taxon>Dikarya</taxon>
        <taxon>Ascomycota</taxon>
        <taxon>Pezizomycotina</taxon>
        <taxon>Leotiomycetes</taxon>
        <taxon>Helotiales</taxon>
        <taxon>Hyaloscyphaceae</taxon>
        <taxon>Hyaloscypha</taxon>
        <taxon>Hyaloscypha variabilis</taxon>
    </lineage>
</organism>
<protein>
    <submittedName>
        <fullName evidence="1">Uncharacterized protein</fullName>
    </submittedName>
</protein>
<evidence type="ECO:0000313" key="1">
    <source>
        <dbReference type="EMBL" id="PMD34277.1"/>
    </source>
</evidence>